<feature type="transmembrane region" description="Helical" evidence="2">
    <location>
        <begin position="138"/>
        <end position="163"/>
    </location>
</feature>
<dbReference type="OrthoDB" id="2955631at2"/>
<keyword evidence="2" id="KW-1133">Transmembrane helix</keyword>
<feature type="transmembrane region" description="Helical" evidence="2">
    <location>
        <begin position="107"/>
        <end position="126"/>
    </location>
</feature>
<evidence type="ECO:0000256" key="1">
    <source>
        <dbReference type="SAM" id="MobiDB-lite"/>
    </source>
</evidence>
<keyword evidence="2" id="KW-0812">Transmembrane</keyword>
<sequence length="419" mass="45666">MSAPRYRPPRESAWQRVWQPFWVLPVVLTVASGVLAVALPALDRSLSASVPWLFQGGPDGARSLLSTIASAMISVTGLVFSITMVVLQLASSQFTPRVLGSFLDSRVTQSTLGVFTGTFVYALTVLRSVRGESDELQAFVPQTSVTAAFLFVLASVGFFLAFIQHITNSIRVSQVVLGTADEARDVVGRLYPQEPPDEPADDGPPRPAARTVTVGDRSGHLREVDLDGLLRIAAEHDVLIEVVRQMGEFLPEGGRVAVVRAGSHAALTDELVEDVGKAVVLARERGVGQDPAFGLRKLVDIAERALSPAVNDPTTASQVVDAEHRALRLAVQRYDPPARLVDDEGRLRVVHRPQTVADLLQLAVREIAHWGRDSLQIPVRLRAMLDDLDEVALPRHRPALAAVRREIPPDHPEESPRDR</sequence>
<evidence type="ECO:0000313" key="3">
    <source>
        <dbReference type="EMBL" id="EYR62572.1"/>
    </source>
</evidence>
<evidence type="ECO:0000256" key="2">
    <source>
        <dbReference type="SAM" id="Phobius"/>
    </source>
</evidence>
<dbReference type="RefSeq" id="WP_052023094.1">
    <property type="nucleotide sequence ID" value="NZ_AXCW01000212.1"/>
</dbReference>
<dbReference type="EMBL" id="AXCW01000212">
    <property type="protein sequence ID" value="EYR62572.1"/>
    <property type="molecule type" value="Genomic_DNA"/>
</dbReference>
<proteinExistence type="predicted"/>
<protein>
    <recommendedName>
        <fullName evidence="5">DUF2254 domain-containing protein</fullName>
    </recommendedName>
</protein>
<evidence type="ECO:0000313" key="4">
    <source>
        <dbReference type="Proteomes" id="UP000019753"/>
    </source>
</evidence>
<accession>A0A021VU23</accession>
<reference evidence="3 4" key="1">
    <citation type="submission" date="2014-01" db="EMBL/GenBank/DDBJ databases">
        <title>Actinotalea ferrariae CF5-4.</title>
        <authorList>
            <person name="Chen F."/>
            <person name="Li Y."/>
            <person name="Wang G."/>
        </authorList>
    </citation>
    <scope>NUCLEOTIDE SEQUENCE [LARGE SCALE GENOMIC DNA]</scope>
    <source>
        <strain evidence="3 4">CF5-4</strain>
    </source>
</reference>
<dbReference type="Pfam" id="PF10011">
    <property type="entry name" value="DUF2254"/>
    <property type="match status" value="1"/>
</dbReference>
<gene>
    <name evidence="3" type="ORF">N866_07365</name>
</gene>
<organism evidence="3 4">
    <name type="scientific">Actinotalea ferrariae CF5-4</name>
    <dbReference type="NCBI Taxonomy" id="948458"/>
    <lineage>
        <taxon>Bacteria</taxon>
        <taxon>Bacillati</taxon>
        <taxon>Actinomycetota</taxon>
        <taxon>Actinomycetes</taxon>
        <taxon>Micrococcales</taxon>
        <taxon>Cellulomonadaceae</taxon>
        <taxon>Actinotalea</taxon>
    </lineage>
</organism>
<feature type="transmembrane region" description="Helical" evidence="2">
    <location>
        <begin position="20"/>
        <end position="42"/>
    </location>
</feature>
<dbReference type="InterPro" id="IPR018723">
    <property type="entry name" value="DUF2254_membrane"/>
</dbReference>
<evidence type="ECO:0008006" key="5">
    <source>
        <dbReference type="Google" id="ProtNLM"/>
    </source>
</evidence>
<comment type="caution">
    <text evidence="3">The sequence shown here is derived from an EMBL/GenBank/DDBJ whole genome shotgun (WGS) entry which is preliminary data.</text>
</comment>
<keyword evidence="4" id="KW-1185">Reference proteome</keyword>
<name>A0A021VU23_9CELL</name>
<feature type="region of interest" description="Disordered" evidence="1">
    <location>
        <begin position="190"/>
        <end position="214"/>
    </location>
</feature>
<dbReference type="Proteomes" id="UP000019753">
    <property type="component" value="Unassembled WGS sequence"/>
</dbReference>
<keyword evidence="2" id="KW-0472">Membrane</keyword>
<feature type="transmembrane region" description="Helical" evidence="2">
    <location>
        <begin position="63"/>
        <end position="87"/>
    </location>
</feature>
<dbReference type="AlphaFoldDB" id="A0A021VU23"/>